<dbReference type="AlphaFoldDB" id="A0A346E0W6"/>
<protein>
    <submittedName>
        <fullName evidence="5">SSU ribosomal protein S1p</fullName>
    </submittedName>
</protein>
<dbReference type="EMBL" id="CP028359">
    <property type="protein sequence ID" value="AXN02621.1"/>
    <property type="molecule type" value="Genomic_DNA"/>
</dbReference>
<dbReference type="Gene3D" id="2.40.50.140">
    <property type="entry name" value="Nucleic acid-binding proteins"/>
    <property type="match status" value="4"/>
</dbReference>
<dbReference type="InterPro" id="IPR012340">
    <property type="entry name" value="NA-bd_OB-fold"/>
</dbReference>
<proteinExistence type="inferred from homology"/>
<evidence type="ECO:0000313" key="6">
    <source>
        <dbReference type="Proteomes" id="UP000257017"/>
    </source>
</evidence>
<gene>
    <name evidence="5" type="ORF">C9I73_083</name>
</gene>
<dbReference type="GO" id="GO:0006412">
    <property type="term" value="P:translation"/>
    <property type="evidence" value="ECO:0007669"/>
    <property type="project" value="TreeGrafter"/>
</dbReference>
<dbReference type="InterPro" id="IPR003029">
    <property type="entry name" value="S1_domain"/>
</dbReference>
<dbReference type="RefSeq" id="WP_158380337.1">
    <property type="nucleotide sequence ID" value="NZ_CP028359.1"/>
</dbReference>
<evidence type="ECO:0000313" key="5">
    <source>
        <dbReference type="EMBL" id="AXN02621.1"/>
    </source>
</evidence>
<dbReference type="SUPFAM" id="SSF50249">
    <property type="entry name" value="Nucleic acid-binding proteins"/>
    <property type="match status" value="4"/>
</dbReference>
<evidence type="ECO:0000259" key="4">
    <source>
        <dbReference type="PROSITE" id="PS50126"/>
    </source>
</evidence>
<evidence type="ECO:0000256" key="3">
    <source>
        <dbReference type="ARBA" id="ARBA00023274"/>
    </source>
</evidence>
<dbReference type="GO" id="GO:0003729">
    <property type="term" value="F:mRNA binding"/>
    <property type="evidence" value="ECO:0007669"/>
    <property type="project" value="TreeGrafter"/>
</dbReference>
<dbReference type="CDD" id="cd04465">
    <property type="entry name" value="S1_RPS1_repeat_ec2_hs2"/>
    <property type="match status" value="1"/>
</dbReference>
<dbReference type="Pfam" id="PF00575">
    <property type="entry name" value="S1"/>
    <property type="match status" value="2"/>
</dbReference>
<reference evidence="5 6" key="1">
    <citation type="submission" date="2018-03" db="EMBL/GenBank/DDBJ databases">
        <title>A parallel universe: an anciently diverged bacterial symbiosis in a Hawaiian planthopper (Hemiptera: Cixiidae) reveals rearranged nutritional responsibilities.</title>
        <authorList>
            <person name="Bennett G."/>
            <person name="Mao M."/>
        </authorList>
    </citation>
    <scope>NUCLEOTIDE SEQUENCE [LARGE SCALE GENOMIC DNA]</scope>
    <source>
        <strain evidence="5 6">OLIH</strain>
    </source>
</reference>
<evidence type="ECO:0000256" key="1">
    <source>
        <dbReference type="ARBA" id="ARBA00006767"/>
    </source>
</evidence>
<dbReference type="GO" id="GO:0003735">
    <property type="term" value="F:structural constituent of ribosome"/>
    <property type="evidence" value="ECO:0007669"/>
    <property type="project" value="TreeGrafter"/>
</dbReference>
<dbReference type="GO" id="GO:0022627">
    <property type="term" value="C:cytosolic small ribosomal subunit"/>
    <property type="evidence" value="ECO:0007669"/>
    <property type="project" value="TreeGrafter"/>
</dbReference>
<keyword evidence="3" id="KW-0687">Ribonucleoprotein</keyword>
<feature type="domain" description="S1 motif" evidence="4">
    <location>
        <begin position="228"/>
        <end position="297"/>
    </location>
</feature>
<accession>A0A346E0W6</accession>
<dbReference type="PRINTS" id="PR00681">
    <property type="entry name" value="RIBOSOMALS1"/>
</dbReference>
<evidence type="ECO:0000256" key="2">
    <source>
        <dbReference type="ARBA" id="ARBA00022980"/>
    </source>
</evidence>
<dbReference type="SMART" id="SM00316">
    <property type="entry name" value="S1"/>
    <property type="match status" value="4"/>
</dbReference>
<dbReference type="Proteomes" id="UP000257017">
    <property type="component" value="Chromosome"/>
</dbReference>
<dbReference type="PANTHER" id="PTHR10724:SF7">
    <property type="entry name" value="SMALL RIBOSOMAL SUBUNIT PROTEIN BS1C"/>
    <property type="match status" value="1"/>
</dbReference>
<organism evidence="5 6">
    <name type="scientific">Candidatus Karelsulcia muelleri</name>
    <dbReference type="NCBI Taxonomy" id="336810"/>
    <lineage>
        <taxon>Bacteria</taxon>
        <taxon>Pseudomonadati</taxon>
        <taxon>Bacteroidota</taxon>
        <taxon>Flavobacteriia</taxon>
        <taxon>Flavobacteriales</taxon>
        <taxon>Candidatus Karelsulcia</taxon>
    </lineage>
</organism>
<name>A0A346E0W6_9FLAO</name>
<sequence>MNLEKDLINKNGHSNIERKKKDKKTLVLKSKEIIKLLNLYSSTINKLKNQDIKTCRILKIKNKRILIDIGFKYDCILSINELKTIELQNRELKTIKLVPKVNQLIDVLVEKLDYKGKCFLSYLKAKKIKSWNRVNEAYKNNELVTFLVLARTKGGLIVSLYNIECFLPGSQVEYKKVTNFDYYVGHILDGKIVKINKTTKNIVVSHKIILDKINLKKKKRIVLKLTKGIIVEGIVKNITNYGCFIALGRGLDGLCHISDISFKRIRHPVERINLGETRKFLVLYVDILRKRVQLGLKQLFIDDCKFFRRKVFFAGNIIKGKIKYLRKFGILVEIYPSFDGLLHKKEVFKLFYKFYNNVFINFRNHFSSVFLDGNVINILILESKFKRNKIYLSFKVLLHS</sequence>
<dbReference type="PROSITE" id="PS50126">
    <property type="entry name" value="S1"/>
    <property type="match status" value="3"/>
</dbReference>
<feature type="domain" description="S1 motif" evidence="4">
    <location>
        <begin position="315"/>
        <end position="395"/>
    </location>
</feature>
<keyword evidence="2 5" id="KW-0689">Ribosomal protein</keyword>
<dbReference type="PANTHER" id="PTHR10724">
    <property type="entry name" value="30S RIBOSOMAL PROTEIN S1"/>
    <property type="match status" value="1"/>
</dbReference>
<dbReference type="InterPro" id="IPR050437">
    <property type="entry name" value="Ribos_protein_bS1-like"/>
</dbReference>
<feature type="domain" description="S1 motif" evidence="4">
    <location>
        <begin position="141"/>
        <end position="207"/>
    </location>
</feature>
<comment type="similarity">
    <text evidence="1">Belongs to the bacterial ribosomal protein bS1 family.</text>
</comment>
<dbReference type="OrthoDB" id="9804077at2"/>
<dbReference type="InterPro" id="IPR035104">
    <property type="entry name" value="Ribosomal_protein_S1-like"/>
</dbReference>